<sequence length="198" mass="21982">MIDASSSPTTPFFGSFDFRVSQNRNFCPPPFSRIHRRNFLFSRFSLSPSLIRFPSSLSLFPTRTSPLHPLSSSFSLSEFHLTADAVNVVHRDSFSPGHLSSPSPNPYIFITDSSSPFLAPVVCVSSPSSACHRHCHHCFKLCFDLGCVLILGSVRCLLQTIDAFSNSSVPFVIKVTKVITPWLNCPHLSLCTFARFLP</sequence>
<evidence type="ECO:0000313" key="2">
    <source>
        <dbReference type="Proteomes" id="UP000235145"/>
    </source>
</evidence>
<dbReference type="AlphaFoldDB" id="A0A9R1WK19"/>
<reference evidence="1 2" key="1">
    <citation type="journal article" date="2017" name="Nat. Commun.">
        <title>Genome assembly with in vitro proximity ligation data and whole-genome triplication in lettuce.</title>
        <authorList>
            <person name="Reyes-Chin-Wo S."/>
            <person name="Wang Z."/>
            <person name="Yang X."/>
            <person name="Kozik A."/>
            <person name="Arikit S."/>
            <person name="Song C."/>
            <person name="Xia L."/>
            <person name="Froenicke L."/>
            <person name="Lavelle D.O."/>
            <person name="Truco M.J."/>
            <person name="Xia R."/>
            <person name="Zhu S."/>
            <person name="Xu C."/>
            <person name="Xu H."/>
            <person name="Xu X."/>
            <person name="Cox K."/>
            <person name="Korf I."/>
            <person name="Meyers B.C."/>
            <person name="Michelmore R.W."/>
        </authorList>
    </citation>
    <scope>NUCLEOTIDE SEQUENCE [LARGE SCALE GENOMIC DNA]</scope>
    <source>
        <strain evidence="2">cv. Salinas</strain>
        <tissue evidence="1">Seedlings</tissue>
    </source>
</reference>
<organism evidence="1 2">
    <name type="scientific">Lactuca sativa</name>
    <name type="common">Garden lettuce</name>
    <dbReference type="NCBI Taxonomy" id="4236"/>
    <lineage>
        <taxon>Eukaryota</taxon>
        <taxon>Viridiplantae</taxon>
        <taxon>Streptophyta</taxon>
        <taxon>Embryophyta</taxon>
        <taxon>Tracheophyta</taxon>
        <taxon>Spermatophyta</taxon>
        <taxon>Magnoliopsida</taxon>
        <taxon>eudicotyledons</taxon>
        <taxon>Gunneridae</taxon>
        <taxon>Pentapetalae</taxon>
        <taxon>asterids</taxon>
        <taxon>campanulids</taxon>
        <taxon>Asterales</taxon>
        <taxon>Asteraceae</taxon>
        <taxon>Cichorioideae</taxon>
        <taxon>Cichorieae</taxon>
        <taxon>Lactucinae</taxon>
        <taxon>Lactuca</taxon>
    </lineage>
</organism>
<comment type="caution">
    <text evidence="1">The sequence shown here is derived from an EMBL/GenBank/DDBJ whole genome shotgun (WGS) entry which is preliminary data.</text>
</comment>
<dbReference type="EMBL" id="NBSK02000002">
    <property type="protein sequence ID" value="KAJ0223886.1"/>
    <property type="molecule type" value="Genomic_DNA"/>
</dbReference>
<protein>
    <submittedName>
        <fullName evidence="1">Uncharacterized protein</fullName>
    </submittedName>
</protein>
<name>A0A9R1WK19_LACSA</name>
<gene>
    <name evidence="1" type="ORF">LSAT_V11C200099980</name>
</gene>
<proteinExistence type="predicted"/>
<keyword evidence="2" id="KW-1185">Reference proteome</keyword>
<accession>A0A9R1WK19</accession>
<dbReference type="Proteomes" id="UP000235145">
    <property type="component" value="Unassembled WGS sequence"/>
</dbReference>
<evidence type="ECO:0000313" key="1">
    <source>
        <dbReference type="EMBL" id="KAJ0223886.1"/>
    </source>
</evidence>